<gene>
    <name evidence="2" type="ORF">B0T19DRAFT_83150</name>
</gene>
<proteinExistence type="predicted"/>
<dbReference type="AlphaFoldDB" id="A0AAE0IVY9"/>
<evidence type="ECO:0000313" key="2">
    <source>
        <dbReference type="EMBL" id="KAK3331566.1"/>
    </source>
</evidence>
<protein>
    <submittedName>
        <fullName evidence="2">Uncharacterized protein</fullName>
    </submittedName>
</protein>
<name>A0AAE0IVY9_9PEZI</name>
<comment type="caution">
    <text evidence="2">The sequence shown here is derived from an EMBL/GenBank/DDBJ whole genome shotgun (WGS) entry which is preliminary data.</text>
</comment>
<keyword evidence="3" id="KW-1185">Reference proteome</keyword>
<reference evidence="2" key="1">
    <citation type="journal article" date="2023" name="Mol. Phylogenet. Evol.">
        <title>Genome-scale phylogeny and comparative genomics of the fungal order Sordariales.</title>
        <authorList>
            <person name="Hensen N."/>
            <person name="Bonometti L."/>
            <person name="Westerberg I."/>
            <person name="Brannstrom I.O."/>
            <person name="Guillou S."/>
            <person name="Cros-Aarteil S."/>
            <person name="Calhoun S."/>
            <person name="Haridas S."/>
            <person name="Kuo A."/>
            <person name="Mondo S."/>
            <person name="Pangilinan J."/>
            <person name="Riley R."/>
            <person name="LaButti K."/>
            <person name="Andreopoulos B."/>
            <person name="Lipzen A."/>
            <person name="Chen C."/>
            <person name="Yan M."/>
            <person name="Daum C."/>
            <person name="Ng V."/>
            <person name="Clum A."/>
            <person name="Steindorff A."/>
            <person name="Ohm R.A."/>
            <person name="Martin F."/>
            <person name="Silar P."/>
            <person name="Natvig D.O."/>
            <person name="Lalanne C."/>
            <person name="Gautier V."/>
            <person name="Ament-Velasquez S.L."/>
            <person name="Kruys A."/>
            <person name="Hutchinson M.I."/>
            <person name="Powell A.J."/>
            <person name="Barry K."/>
            <person name="Miller A.N."/>
            <person name="Grigoriev I.V."/>
            <person name="Debuchy R."/>
            <person name="Gladieux P."/>
            <person name="Hiltunen Thoren M."/>
            <person name="Johannesson H."/>
        </authorList>
    </citation>
    <scope>NUCLEOTIDE SEQUENCE</scope>
    <source>
        <strain evidence="2">SMH4131-1</strain>
    </source>
</reference>
<feature type="region of interest" description="Disordered" evidence="1">
    <location>
        <begin position="98"/>
        <end position="146"/>
    </location>
</feature>
<evidence type="ECO:0000256" key="1">
    <source>
        <dbReference type="SAM" id="MobiDB-lite"/>
    </source>
</evidence>
<organism evidence="2 3">
    <name type="scientific">Cercophora scortea</name>
    <dbReference type="NCBI Taxonomy" id="314031"/>
    <lineage>
        <taxon>Eukaryota</taxon>
        <taxon>Fungi</taxon>
        <taxon>Dikarya</taxon>
        <taxon>Ascomycota</taxon>
        <taxon>Pezizomycotina</taxon>
        <taxon>Sordariomycetes</taxon>
        <taxon>Sordariomycetidae</taxon>
        <taxon>Sordariales</taxon>
        <taxon>Lasiosphaeriaceae</taxon>
        <taxon>Cercophora</taxon>
    </lineage>
</organism>
<dbReference type="EMBL" id="JAUEPO010000002">
    <property type="protein sequence ID" value="KAK3331566.1"/>
    <property type="molecule type" value="Genomic_DNA"/>
</dbReference>
<dbReference type="Proteomes" id="UP001286456">
    <property type="component" value="Unassembled WGS sequence"/>
</dbReference>
<accession>A0AAE0IVY9</accession>
<reference evidence="2" key="2">
    <citation type="submission" date="2023-06" db="EMBL/GenBank/DDBJ databases">
        <authorList>
            <consortium name="Lawrence Berkeley National Laboratory"/>
            <person name="Haridas S."/>
            <person name="Hensen N."/>
            <person name="Bonometti L."/>
            <person name="Westerberg I."/>
            <person name="Brannstrom I.O."/>
            <person name="Guillou S."/>
            <person name="Cros-Aarteil S."/>
            <person name="Calhoun S."/>
            <person name="Kuo A."/>
            <person name="Mondo S."/>
            <person name="Pangilinan J."/>
            <person name="Riley R."/>
            <person name="Labutti K."/>
            <person name="Andreopoulos B."/>
            <person name="Lipzen A."/>
            <person name="Chen C."/>
            <person name="Yanf M."/>
            <person name="Daum C."/>
            <person name="Ng V."/>
            <person name="Clum A."/>
            <person name="Steindorff A."/>
            <person name="Ohm R."/>
            <person name="Martin F."/>
            <person name="Silar P."/>
            <person name="Natvig D."/>
            <person name="Lalanne C."/>
            <person name="Gautier V."/>
            <person name="Ament-Velasquez S.L."/>
            <person name="Kruys A."/>
            <person name="Hutchinson M.I."/>
            <person name="Powell A.J."/>
            <person name="Barry K."/>
            <person name="Miller A.N."/>
            <person name="Grigoriev I.V."/>
            <person name="Debuchy R."/>
            <person name="Gladieux P."/>
            <person name="Thoren M.H."/>
            <person name="Johannesson H."/>
        </authorList>
    </citation>
    <scope>NUCLEOTIDE SEQUENCE</scope>
    <source>
        <strain evidence="2">SMH4131-1</strain>
    </source>
</reference>
<sequence>MTLRADTPPTTAPSQYVLIDFLDIVATQGAYLAPRAHTPVFPEPHDGQFAAKLKRQLELVILQQIWRRARYHDAADEWPMGHTPPEVKEKREAELKAWDELAGVTSDGSSDSEGDDKDKDNRDDVDAKVGLKNPKDAIPSTALKKGRKWRRILNAGNEEEGKEER</sequence>
<feature type="compositionally biased region" description="Basic and acidic residues" evidence="1">
    <location>
        <begin position="116"/>
        <end position="135"/>
    </location>
</feature>
<evidence type="ECO:0000313" key="3">
    <source>
        <dbReference type="Proteomes" id="UP001286456"/>
    </source>
</evidence>